<evidence type="ECO:0000313" key="2">
    <source>
        <dbReference type="EMBL" id="MFL9835086.1"/>
    </source>
</evidence>
<evidence type="ECO:0000256" key="1">
    <source>
        <dbReference type="SAM" id="SignalP"/>
    </source>
</evidence>
<evidence type="ECO:0008006" key="4">
    <source>
        <dbReference type="Google" id="ProtNLM"/>
    </source>
</evidence>
<keyword evidence="3" id="KW-1185">Reference proteome</keyword>
<dbReference type="EMBL" id="JBELPY010000009">
    <property type="protein sequence ID" value="MFL9835086.1"/>
    <property type="molecule type" value="Genomic_DNA"/>
</dbReference>
<feature type="signal peptide" evidence="1">
    <location>
        <begin position="1"/>
        <end position="23"/>
    </location>
</feature>
<evidence type="ECO:0000313" key="3">
    <source>
        <dbReference type="Proteomes" id="UP001629058"/>
    </source>
</evidence>
<feature type="chain" id="PRO_5045499408" description="Ferredoxin subunit of nitrite reductase or a ring-hydroxylating dioxygenase" evidence="1">
    <location>
        <begin position="24"/>
        <end position="151"/>
    </location>
</feature>
<dbReference type="Proteomes" id="UP001629058">
    <property type="component" value="Unassembled WGS sequence"/>
</dbReference>
<protein>
    <recommendedName>
        <fullName evidence="4">Ferredoxin subunit of nitrite reductase or a ring-hydroxylating dioxygenase</fullName>
    </recommendedName>
</protein>
<sequence length="151" mass="17182">MKKTFSYATILTFLIFSFLNINSCSNREDTVSCFPNSTINVILPLNSMPLQNSNLQNQQWTYIDMDGAGTRGLIIFKVSNTNYVAYDRNAPHLCPDNNTTLSVEFPKVVCPKDNSKWFITTGEPIEISPLPLKRYFCNFDQSTNTITVYNN</sequence>
<dbReference type="RefSeq" id="WP_408091485.1">
    <property type="nucleotide sequence ID" value="NZ_JBELPY010000009.1"/>
</dbReference>
<organism evidence="2 3">
    <name type="scientific">Chryseobacterium terrae</name>
    <dbReference type="NCBI Taxonomy" id="3163299"/>
    <lineage>
        <taxon>Bacteria</taxon>
        <taxon>Pseudomonadati</taxon>
        <taxon>Bacteroidota</taxon>
        <taxon>Flavobacteriia</taxon>
        <taxon>Flavobacteriales</taxon>
        <taxon>Weeksellaceae</taxon>
        <taxon>Chryseobacterium group</taxon>
        <taxon>Chryseobacterium</taxon>
    </lineage>
</organism>
<gene>
    <name evidence="2" type="ORF">ABS765_13745</name>
</gene>
<accession>A0ABW8Y4G8</accession>
<keyword evidence="1" id="KW-0732">Signal</keyword>
<reference evidence="2 3" key="1">
    <citation type="submission" date="2024-06" db="EMBL/GenBank/DDBJ databases">
        <authorList>
            <person name="Kaempfer P."/>
            <person name="Viver T."/>
        </authorList>
    </citation>
    <scope>NUCLEOTIDE SEQUENCE [LARGE SCALE GENOMIC DNA]</scope>
    <source>
        <strain evidence="2 3">ST-37</strain>
    </source>
</reference>
<name>A0ABW8Y4G8_9FLAO</name>
<proteinExistence type="predicted"/>
<comment type="caution">
    <text evidence="2">The sequence shown here is derived from an EMBL/GenBank/DDBJ whole genome shotgun (WGS) entry which is preliminary data.</text>
</comment>